<accession>A0ACB8B2Z0</accession>
<organism evidence="1 2">
    <name type="scientific">Leucogyrophana mollusca</name>
    <dbReference type="NCBI Taxonomy" id="85980"/>
    <lineage>
        <taxon>Eukaryota</taxon>
        <taxon>Fungi</taxon>
        <taxon>Dikarya</taxon>
        <taxon>Basidiomycota</taxon>
        <taxon>Agaricomycotina</taxon>
        <taxon>Agaricomycetes</taxon>
        <taxon>Agaricomycetidae</taxon>
        <taxon>Boletales</taxon>
        <taxon>Boletales incertae sedis</taxon>
        <taxon>Leucogyrophana</taxon>
    </lineage>
</organism>
<protein>
    <submittedName>
        <fullName evidence="1">Uncharacterized protein</fullName>
    </submittedName>
</protein>
<dbReference type="EMBL" id="MU266653">
    <property type="protein sequence ID" value="KAH7919518.1"/>
    <property type="molecule type" value="Genomic_DNA"/>
</dbReference>
<proteinExistence type="predicted"/>
<sequence>MSTADLKPYIEPIQAIVQRHPRTITLTALITIATPWFVNNYNAFIDMGPGGLPWNAYGWLIALYRKPFSRETKSTALYDKDSNKTSYLKDPASIKERRGERPKTTWHVFPSRQLNKFAPSDIQKRLIAVFDKHASANPSLVEVVPSRFERLHPALVIHSSRTSPHKAATMARREICHIHRGKDFSLHATMAPQDCKLVIERGWGERHPLAGSHFLPKEYMLLYAPRDDEELAAVEQFMCAAIGYMANTQAVN</sequence>
<evidence type="ECO:0000313" key="2">
    <source>
        <dbReference type="Proteomes" id="UP000790709"/>
    </source>
</evidence>
<gene>
    <name evidence="1" type="ORF">BV22DRAFT_857039</name>
</gene>
<dbReference type="Proteomes" id="UP000790709">
    <property type="component" value="Unassembled WGS sequence"/>
</dbReference>
<keyword evidence="2" id="KW-1185">Reference proteome</keyword>
<comment type="caution">
    <text evidence="1">The sequence shown here is derived from an EMBL/GenBank/DDBJ whole genome shotgun (WGS) entry which is preliminary data.</text>
</comment>
<name>A0ACB8B2Z0_9AGAM</name>
<reference evidence="1" key="1">
    <citation type="journal article" date="2021" name="New Phytol.">
        <title>Evolutionary innovations through gain and loss of genes in the ectomycorrhizal Boletales.</title>
        <authorList>
            <person name="Wu G."/>
            <person name="Miyauchi S."/>
            <person name="Morin E."/>
            <person name="Kuo A."/>
            <person name="Drula E."/>
            <person name="Varga T."/>
            <person name="Kohler A."/>
            <person name="Feng B."/>
            <person name="Cao Y."/>
            <person name="Lipzen A."/>
            <person name="Daum C."/>
            <person name="Hundley H."/>
            <person name="Pangilinan J."/>
            <person name="Johnson J."/>
            <person name="Barry K."/>
            <person name="LaButti K."/>
            <person name="Ng V."/>
            <person name="Ahrendt S."/>
            <person name="Min B."/>
            <person name="Choi I.G."/>
            <person name="Park H."/>
            <person name="Plett J.M."/>
            <person name="Magnuson J."/>
            <person name="Spatafora J.W."/>
            <person name="Nagy L.G."/>
            <person name="Henrissat B."/>
            <person name="Grigoriev I.V."/>
            <person name="Yang Z.L."/>
            <person name="Xu J."/>
            <person name="Martin F.M."/>
        </authorList>
    </citation>
    <scope>NUCLEOTIDE SEQUENCE</scope>
    <source>
        <strain evidence="1">KUC20120723A-06</strain>
    </source>
</reference>
<evidence type="ECO:0000313" key="1">
    <source>
        <dbReference type="EMBL" id="KAH7919518.1"/>
    </source>
</evidence>